<dbReference type="AlphaFoldDB" id="A0AAW2ZH26"/>
<dbReference type="InterPro" id="IPR050956">
    <property type="entry name" value="2C_system_His_kinase"/>
</dbReference>
<evidence type="ECO:0000313" key="5">
    <source>
        <dbReference type="EMBL" id="KAL0488740.1"/>
    </source>
</evidence>
<dbReference type="SUPFAM" id="SSF52172">
    <property type="entry name" value="CheY-like"/>
    <property type="match status" value="1"/>
</dbReference>
<gene>
    <name evidence="5" type="ORF">AKO1_015822</name>
</gene>
<evidence type="ECO:0000256" key="1">
    <source>
        <dbReference type="ARBA" id="ARBA00022553"/>
    </source>
</evidence>
<dbReference type="PROSITE" id="PS50110">
    <property type="entry name" value="RESPONSE_REGULATORY"/>
    <property type="match status" value="1"/>
</dbReference>
<keyword evidence="1 2" id="KW-0597">Phosphoprotein</keyword>
<dbReference type="Proteomes" id="UP001431209">
    <property type="component" value="Unassembled WGS sequence"/>
</dbReference>
<feature type="domain" description="Response regulatory" evidence="4">
    <location>
        <begin position="100"/>
        <end position="219"/>
    </location>
</feature>
<reference evidence="5 6" key="1">
    <citation type="submission" date="2024-03" db="EMBL/GenBank/DDBJ databases">
        <title>The Acrasis kona genome and developmental transcriptomes reveal deep origins of eukaryotic multicellular pathways.</title>
        <authorList>
            <person name="Sheikh S."/>
            <person name="Fu C.-J."/>
            <person name="Brown M.W."/>
            <person name="Baldauf S.L."/>
        </authorList>
    </citation>
    <scope>NUCLEOTIDE SEQUENCE [LARGE SCALE GENOMIC DNA]</scope>
    <source>
        <strain evidence="5 6">ATCC MYA-3509</strain>
    </source>
</reference>
<dbReference type="Pfam" id="PF00072">
    <property type="entry name" value="Response_reg"/>
    <property type="match status" value="1"/>
</dbReference>
<proteinExistence type="predicted"/>
<dbReference type="SMART" id="SM00448">
    <property type="entry name" value="REC"/>
    <property type="match status" value="1"/>
</dbReference>
<dbReference type="GO" id="GO:0016772">
    <property type="term" value="F:transferase activity, transferring phosphorus-containing groups"/>
    <property type="evidence" value="ECO:0007669"/>
    <property type="project" value="InterPro"/>
</dbReference>
<dbReference type="Gene3D" id="3.40.50.2300">
    <property type="match status" value="1"/>
</dbReference>
<evidence type="ECO:0000259" key="4">
    <source>
        <dbReference type="PROSITE" id="PS50110"/>
    </source>
</evidence>
<name>A0AAW2ZH26_9EUKA</name>
<dbReference type="PANTHER" id="PTHR43719">
    <property type="entry name" value="TWO-COMPONENT HISTIDINE KINASE"/>
    <property type="match status" value="1"/>
</dbReference>
<comment type="caution">
    <text evidence="5">The sequence shown here is derived from an EMBL/GenBank/DDBJ whole genome shotgun (WGS) entry which is preliminary data.</text>
</comment>
<sequence length="221" mass="25278">MTEEEQHRLFQPFVQANARITSQYGGTGLGLSISRQLVHLMGGKIEIYSKKGSGTTFHFTVRYEPLTPEEREVINYESSEITPTTPTTNTCIQSRPLFNRILVVDDNEINRKVLTNMLSKKGYHCEIAVDGEKALSLFRDQNFDAVFMDIEMPVMNGYESTKQIRDYEKKMELLQTPILCLSGNVREEHQQKAISVGMNDFIAKPFKVTDVLEKLSRYLTV</sequence>
<dbReference type="CDD" id="cd17546">
    <property type="entry name" value="REC_hyHK_CKI1_RcsC-like"/>
    <property type="match status" value="1"/>
</dbReference>
<evidence type="ECO:0000313" key="6">
    <source>
        <dbReference type="Proteomes" id="UP001431209"/>
    </source>
</evidence>
<feature type="modified residue" description="4-aspartylphosphate" evidence="2">
    <location>
        <position position="149"/>
    </location>
</feature>
<dbReference type="Gene3D" id="3.30.565.10">
    <property type="entry name" value="Histidine kinase-like ATPase, C-terminal domain"/>
    <property type="match status" value="1"/>
</dbReference>
<organism evidence="5 6">
    <name type="scientific">Acrasis kona</name>
    <dbReference type="NCBI Taxonomy" id="1008807"/>
    <lineage>
        <taxon>Eukaryota</taxon>
        <taxon>Discoba</taxon>
        <taxon>Heterolobosea</taxon>
        <taxon>Tetramitia</taxon>
        <taxon>Eutetramitia</taxon>
        <taxon>Acrasidae</taxon>
        <taxon>Acrasis</taxon>
    </lineage>
</organism>
<protein>
    <recommendedName>
        <fullName evidence="7">Histidine kinase</fullName>
    </recommendedName>
</protein>
<evidence type="ECO:0000256" key="2">
    <source>
        <dbReference type="PROSITE-ProRule" id="PRU00169"/>
    </source>
</evidence>
<evidence type="ECO:0008006" key="7">
    <source>
        <dbReference type="Google" id="ProtNLM"/>
    </source>
</evidence>
<dbReference type="SUPFAM" id="SSF55874">
    <property type="entry name" value="ATPase domain of HSP90 chaperone/DNA topoisomerase II/histidine kinase"/>
    <property type="match status" value="1"/>
</dbReference>
<dbReference type="InterPro" id="IPR036890">
    <property type="entry name" value="HATPase_C_sf"/>
</dbReference>
<dbReference type="EMBL" id="JAOPGA020001473">
    <property type="protein sequence ID" value="KAL0488740.1"/>
    <property type="molecule type" value="Genomic_DNA"/>
</dbReference>
<dbReference type="GO" id="GO:0000160">
    <property type="term" value="P:phosphorelay signal transduction system"/>
    <property type="evidence" value="ECO:0007669"/>
    <property type="project" value="InterPro"/>
</dbReference>
<evidence type="ECO:0000259" key="3">
    <source>
        <dbReference type="PROSITE" id="PS50109"/>
    </source>
</evidence>
<dbReference type="InterPro" id="IPR005467">
    <property type="entry name" value="His_kinase_dom"/>
</dbReference>
<dbReference type="PRINTS" id="PR00344">
    <property type="entry name" value="BCTRLSENSOR"/>
</dbReference>
<dbReference type="InterPro" id="IPR001789">
    <property type="entry name" value="Sig_transdc_resp-reg_receiver"/>
</dbReference>
<dbReference type="InterPro" id="IPR011006">
    <property type="entry name" value="CheY-like_superfamily"/>
</dbReference>
<keyword evidence="6" id="KW-1185">Reference proteome</keyword>
<dbReference type="PANTHER" id="PTHR43719:SF28">
    <property type="entry name" value="PEROXIDE STRESS-ACTIVATED HISTIDINE KINASE MAK1-RELATED"/>
    <property type="match status" value="1"/>
</dbReference>
<dbReference type="InterPro" id="IPR004358">
    <property type="entry name" value="Sig_transdc_His_kin-like_C"/>
</dbReference>
<dbReference type="InterPro" id="IPR003594">
    <property type="entry name" value="HATPase_dom"/>
</dbReference>
<accession>A0AAW2ZH26</accession>
<dbReference type="Pfam" id="PF02518">
    <property type="entry name" value="HATPase_c"/>
    <property type="match status" value="1"/>
</dbReference>
<feature type="domain" description="Histidine kinase" evidence="3">
    <location>
        <begin position="1"/>
        <end position="65"/>
    </location>
</feature>
<dbReference type="PROSITE" id="PS50109">
    <property type="entry name" value="HIS_KIN"/>
    <property type="match status" value="1"/>
</dbReference>